<evidence type="ECO:0000313" key="5">
    <source>
        <dbReference type="EMBL" id="KZV21916.1"/>
    </source>
</evidence>
<dbReference type="Proteomes" id="UP000250235">
    <property type="component" value="Unassembled WGS sequence"/>
</dbReference>
<feature type="compositionally biased region" description="Basic and acidic residues" evidence="4">
    <location>
        <begin position="73"/>
        <end position="83"/>
    </location>
</feature>
<evidence type="ECO:0000313" key="6">
    <source>
        <dbReference type="Proteomes" id="UP000250235"/>
    </source>
</evidence>
<evidence type="ECO:0000256" key="1">
    <source>
        <dbReference type="ARBA" id="ARBA00022604"/>
    </source>
</evidence>
<dbReference type="GO" id="GO:0001763">
    <property type="term" value="P:morphogenesis of a branching structure"/>
    <property type="evidence" value="ECO:0007669"/>
    <property type="project" value="InterPro"/>
</dbReference>
<keyword evidence="1" id="KW-0341">Growth regulation</keyword>
<evidence type="ECO:0000256" key="2">
    <source>
        <dbReference type="ARBA" id="ARBA00025796"/>
    </source>
</evidence>
<dbReference type="AlphaFoldDB" id="A0A2Z7AKC2"/>
<gene>
    <name evidence="5" type="ORF">F511_05606</name>
</gene>
<organism evidence="5 6">
    <name type="scientific">Dorcoceras hygrometricum</name>
    <dbReference type="NCBI Taxonomy" id="472368"/>
    <lineage>
        <taxon>Eukaryota</taxon>
        <taxon>Viridiplantae</taxon>
        <taxon>Streptophyta</taxon>
        <taxon>Embryophyta</taxon>
        <taxon>Tracheophyta</taxon>
        <taxon>Spermatophyta</taxon>
        <taxon>Magnoliopsida</taxon>
        <taxon>eudicotyledons</taxon>
        <taxon>Gunneridae</taxon>
        <taxon>Pentapetalae</taxon>
        <taxon>asterids</taxon>
        <taxon>lamiids</taxon>
        <taxon>Lamiales</taxon>
        <taxon>Gesneriaceae</taxon>
        <taxon>Didymocarpoideae</taxon>
        <taxon>Trichosporeae</taxon>
        <taxon>Loxocarpinae</taxon>
        <taxon>Dorcoceras</taxon>
    </lineage>
</organism>
<evidence type="ECO:0000256" key="3">
    <source>
        <dbReference type="ARBA" id="ARBA00026138"/>
    </source>
</evidence>
<keyword evidence="6" id="KW-1185">Reference proteome</keyword>
<comment type="similarity">
    <text evidence="2">Belongs to the TAC family.</text>
</comment>
<reference evidence="5 6" key="1">
    <citation type="journal article" date="2015" name="Proc. Natl. Acad. Sci. U.S.A.">
        <title>The resurrection genome of Boea hygrometrica: A blueprint for survival of dehydration.</title>
        <authorList>
            <person name="Xiao L."/>
            <person name="Yang G."/>
            <person name="Zhang L."/>
            <person name="Yang X."/>
            <person name="Zhao S."/>
            <person name="Ji Z."/>
            <person name="Zhou Q."/>
            <person name="Hu M."/>
            <person name="Wang Y."/>
            <person name="Chen M."/>
            <person name="Xu Y."/>
            <person name="Jin H."/>
            <person name="Xiao X."/>
            <person name="Hu G."/>
            <person name="Bao F."/>
            <person name="Hu Y."/>
            <person name="Wan P."/>
            <person name="Li L."/>
            <person name="Deng X."/>
            <person name="Kuang T."/>
            <person name="Xiang C."/>
            <person name="Zhu J.K."/>
            <person name="Oliver M.J."/>
            <person name="He Y."/>
        </authorList>
    </citation>
    <scope>NUCLEOTIDE SEQUENCE [LARGE SCALE GENOMIC DNA]</scope>
    <source>
        <strain evidence="6">cv. XS01</strain>
    </source>
</reference>
<protein>
    <recommendedName>
        <fullName evidence="3">Protein TILLER ANGLE CONTROL 1</fullName>
    </recommendedName>
</protein>
<dbReference type="EMBL" id="KV014852">
    <property type="protein sequence ID" value="KZV21916.1"/>
    <property type="molecule type" value="Genomic_DNA"/>
</dbReference>
<feature type="region of interest" description="Disordered" evidence="4">
    <location>
        <begin position="63"/>
        <end position="86"/>
    </location>
</feature>
<feature type="compositionally biased region" description="Acidic residues" evidence="4">
    <location>
        <begin position="63"/>
        <end position="72"/>
    </location>
</feature>
<accession>A0A2Z7AKC2</accession>
<dbReference type="InterPro" id="IPR044989">
    <property type="entry name" value="TAC1"/>
</dbReference>
<name>A0A2Z7AKC2_9LAMI</name>
<sequence length="241" mass="26952">MKANGSTTQNAKKNGVVFDESGAANQFLADNNAFGDSLFGCWKGGILTIGTFGYDPLMKDSAEVDEQDDDHDIESHLNDHDPESEALESAIDGTVTDSEDEEEEEEANPLVYAVYAHDYEALLQQYDPAADYMKMNGNKDFDHVMMVMEENDKDVDVDMKKERITLADLFSADHLDTVDDELQKKQSKKKLQELMNEKASSKKHGHGRLAFAKKLVLAGESKDARPIHKLHRVINILAMKI</sequence>
<dbReference type="OrthoDB" id="1922866at2759"/>
<evidence type="ECO:0000256" key="4">
    <source>
        <dbReference type="SAM" id="MobiDB-lite"/>
    </source>
</evidence>
<proteinExistence type="inferred from homology"/>
<dbReference type="PANTHER" id="PTHR38366:SF1">
    <property type="entry name" value="PROTEIN TILLER ANGLE CONTROL 1"/>
    <property type="match status" value="1"/>
</dbReference>
<dbReference type="PANTHER" id="PTHR38366">
    <property type="entry name" value="NAD-DEPENDENT PROTEIN DEACETYLASE HST1-LIKE PROTEIN"/>
    <property type="match status" value="1"/>
</dbReference>